<sequence length="313" mass="36652">MNENKNIVFVFGMRETRANLLHHLKNDRKKSGHDDDIYVVIDTFNVCLGLTGIGDISKVIERNYSFNIEDDMIERLIKITGQNLEKEIAKFLLKSWLDFLNFNKDKLSISRSLQRKKQKNNLKGDYQARFLSKNFRNLRLNPMTGHHEDPYGETSFNEVANYNGTNDVFKTFMEKGDKEGFELLIKIESSMDTYLNMSFNRVIIHSFIHAFLRKSCKLALDWINIELNKVNSPVKSLKFITNYLDQERVPNQIKMLENIEPHRFNKAYSDIGSSYYPITFSEFNHLKSNQDLLDNPHIERLKVEMTVNNVVHG</sequence>
<protein>
    <submittedName>
        <fullName evidence="1">Uncharacterized protein</fullName>
    </submittedName>
</protein>
<keyword evidence="2" id="KW-1185">Reference proteome</keyword>
<evidence type="ECO:0000313" key="1">
    <source>
        <dbReference type="EMBL" id="OTA20971.1"/>
    </source>
</evidence>
<dbReference type="EMBL" id="MUBK01000005">
    <property type="protein sequence ID" value="OTA20971.1"/>
    <property type="molecule type" value="Genomic_DNA"/>
</dbReference>
<dbReference type="Proteomes" id="UP000194204">
    <property type="component" value="Unassembled WGS sequence"/>
</dbReference>
<organism evidence="1 2">
    <name type="scientific">Xenorhabdus beddingii</name>
    <dbReference type="NCBI Taxonomy" id="40578"/>
    <lineage>
        <taxon>Bacteria</taxon>
        <taxon>Pseudomonadati</taxon>
        <taxon>Pseudomonadota</taxon>
        <taxon>Gammaproteobacteria</taxon>
        <taxon>Enterobacterales</taxon>
        <taxon>Morganellaceae</taxon>
        <taxon>Xenorhabdus</taxon>
    </lineage>
</organism>
<evidence type="ECO:0000313" key="2">
    <source>
        <dbReference type="Proteomes" id="UP000194204"/>
    </source>
</evidence>
<gene>
    <name evidence="1" type="ORF">Xbed_00958</name>
</gene>
<name>A0A1Y2SPI8_9GAMM</name>
<dbReference type="AlphaFoldDB" id="A0A1Y2SPI8"/>
<comment type="caution">
    <text evidence="1">The sequence shown here is derived from an EMBL/GenBank/DDBJ whole genome shotgun (WGS) entry which is preliminary data.</text>
</comment>
<proteinExistence type="predicted"/>
<accession>A0A1Y2SPI8</accession>
<reference evidence="1 2" key="1">
    <citation type="submission" date="2017-01" db="EMBL/GenBank/DDBJ databases">
        <title>Deconstructing symbiosis and pathogenesis requirements using a combined genomic-metabolomic approach.</title>
        <authorList>
            <person name="Tobias N.J."/>
            <person name="Wolff H."/>
            <person name="Djahanschiri B."/>
            <person name="Ebersberger I."/>
            <person name="Bode H.B."/>
        </authorList>
    </citation>
    <scope>NUCLEOTIDE SEQUENCE [LARGE SCALE GENOMIC DNA]</scope>
    <source>
        <strain evidence="1 2">DSM 4764</strain>
    </source>
</reference>